<dbReference type="Gene3D" id="3.30.70.1070">
    <property type="entry name" value="Sporulation related repeat"/>
    <property type="match status" value="1"/>
</dbReference>
<sequence length="219" mass="24209">MRWFLLLLLILNAVFFIWQRSETGFGRLDAIGAPEALENLAKGNVALLSELDNADEAASGPVKLECWLFGPLSDSESELAAQYGVKKVQDSVIEDADYWVFLGPFDSQQEALDMHRALQAQGEDSYAVSSGTLEGAVSLGVFSNKDRAEAHMEVMKRKGYDAQVRAVGDAVERRWLLAEGEPGTTSFSQKINYLKKMSEGDGRLSKKNCNLIASYKEFD</sequence>
<dbReference type="RefSeq" id="WP_198569049.1">
    <property type="nucleotide sequence ID" value="NZ_CP066167.1"/>
</dbReference>
<gene>
    <name evidence="1" type="ORF">I6N98_14470</name>
</gene>
<dbReference type="EMBL" id="CP066167">
    <property type="protein sequence ID" value="QQD17550.1"/>
    <property type="molecule type" value="Genomic_DNA"/>
</dbReference>
<reference evidence="1 2" key="1">
    <citation type="submission" date="2020-12" db="EMBL/GenBank/DDBJ databases">
        <authorList>
            <person name="Shan Y."/>
        </authorList>
    </citation>
    <scope>NUCLEOTIDE SEQUENCE [LARGE SCALE GENOMIC DNA]</scope>
    <source>
        <strain evidence="2">csc3.9</strain>
    </source>
</reference>
<dbReference type="Proteomes" id="UP000596063">
    <property type="component" value="Chromosome"/>
</dbReference>
<protein>
    <submittedName>
        <fullName evidence="1">SPOR domain-containing protein</fullName>
    </submittedName>
</protein>
<keyword evidence="2" id="KW-1185">Reference proteome</keyword>
<accession>A0A7T4QZF2</accession>
<organism evidence="1 2">
    <name type="scientific">Spongiibacter nanhainus</name>
    <dbReference type="NCBI Taxonomy" id="2794344"/>
    <lineage>
        <taxon>Bacteria</taxon>
        <taxon>Pseudomonadati</taxon>
        <taxon>Pseudomonadota</taxon>
        <taxon>Gammaproteobacteria</taxon>
        <taxon>Cellvibrionales</taxon>
        <taxon>Spongiibacteraceae</taxon>
        <taxon>Spongiibacter</taxon>
    </lineage>
</organism>
<name>A0A7T4QZF2_9GAMM</name>
<evidence type="ECO:0000313" key="2">
    <source>
        <dbReference type="Proteomes" id="UP000596063"/>
    </source>
</evidence>
<dbReference type="AlphaFoldDB" id="A0A7T4QZF2"/>
<evidence type="ECO:0000313" key="1">
    <source>
        <dbReference type="EMBL" id="QQD17550.1"/>
    </source>
</evidence>
<dbReference type="KEGG" id="snan:I6N98_14470"/>
<proteinExistence type="predicted"/>
<dbReference type="GO" id="GO:0042834">
    <property type="term" value="F:peptidoglycan binding"/>
    <property type="evidence" value="ECO:0007669"/>
    <property type="project" value="InterPro"/>
</dbReference>
<dbReference type="InterPro" id="IPR036680">
    <property type="entry name" value="SPOR-like_sf"/>
</dbReference>